<dbReference type="InterPro" id="IPR053008">
    <property type="entry name" value="Phomopsin_biosynth_assoc"/>
</dbReference>
<feature type="compositionally biased region" description="Low complexity" evidence="1">
    <location>
        <begin position="273"/>
        <end position="283"/>
    </location>
</feature>
<evidence type="ECO:0000313" key="3">
    <source>
        <dbReference type="Proteomes" id="UP000830671"/>
    </source>
</evidence>
<feature type="compositionally biased region" description="Polar residues" evidence="1">
    <location>
        <begin position="309"/>
        <end position="332"/>
    </location>
</feature>
<feature type="compositionally biased region" description="Low complexity" evidence="1">
    <location>
        <begin position="298"/>
        <end position="308"/>
    </location>
</feature>
<dbReference type="Proteomes" id="UP000830671">
    <property type="component" value="Chromosome 9"/>
</dbReference>
<protein>
    <submittedName>
        <fullName evidence="2">Uncharacterized protein</fullName>
    </submittedName>
</protein>
<keyword evidence="3" id="KW-1185">Reference proteome</keyword>
<gene>
    <name evidence="2" type="ORF">CLUP02_16219</name>
</gene>
<evidence type="ECO:0000313" key="2">
    <source>
        <dbReference type="EMBL" id="UQC90689.1"/>
    </source>
</evidence>
<dbReference type="RefSeq" id="XP_049152290.1">
    <property type="nucleotide sequence ID" value="XM_049295143.1"/>
</dbReference>
<feature type="region of interest" description="Disordered" evidence="1">
    <location>
        <begin position="270"/>
        <end position="332"/>
    </location>
</feature>
<evidence type="ECO:0000256" key="1">
    <source>
        <dbReference type="SAM" id="MobiDB-lite"/>
    </source>
</evidence>
<dbReference type="PANTHER" id="PTHR35896:SF3">
    <property type="entry name" value="MAJOR FACILITATOR SUPERFAMILY TRANSPORTER"/>
    <property type="match status" value="1"/>
</dbReference>
<dbReference type="PANTHER" id="PTHR35896">
    <property type="entry name" value="IG-LIKE DOMAIN-CONTAINING PROTEIN"/>
    <property type="match status" value="1"/>
</dbReference>
<dbReference type="AlphaFoldDB" id="A0A9Q8T7F1"/>
<feature type="region of interest" description="Disordered" evidence="1">
    <location>
        <begin position="1"/>
        <end position="29"/>
    </location>
</feature>
<sequence length="351" mass="39218">MDESTLCGEEHRGRSSEGQGRLKSIQNTTKKHRWWSSENLQYIPLEDSDEKGDAGDAWALELRRSKASLWKWRSATALLLLALILSWLPLSTSKLSRQDYPQPEEGEDNVLKWMKEAEVAEGHFWCGNSTIEAKRRGCAFNKLHNRWMPPACTQDFEHARQAVFEALSGGKEEPTFQFYRDDDGKPGAEISDEELDEFEILTPAWTTVGHHMTHCMYLLLQAAAALNLGTKADMVVHAWEHAKHCAMVVLNETKRAPAWNDVKSFGHTQSGVPSISFPSPASRRPSRSTGQVKLAGLSESPSSNPSMSTKFPSMSTKRCSPQLSTGGSSSMNIQLVDSDIKLTSFLERPRP</sequence>
<dbReference type="EMBL" id="CP019481">
    <property type="protein sequence ID" value="UQC90689.1"/>
    <property type="molecule type" value="Genomic_DNA"/>
</dbReference>
<proteinExistence type="predicted"/>
<reference evidence="2" key="1">
    <citation type="journal article" date="2021" name="Mol. Plant Microbe Interact.">
        <title>Complete Genome Sequence of the Plant-Pathogenic Fungus Colletotrichum lupini.</title>
        <authorList>
            <person name="Baroncelli R."/>
            <person name="Pensec F."/>
            <person name="Da Lio D."/>
            <person name="Boufleur T."/>
            <person name="Vicente I."/>
            <person name="Sarrocco S."/>
            <person name="Picot A."/>
            <person name="Baraldi E."/>
            <person name="Sukno S."/>
            <person name="Thon M."/>
            <person name="Le Floch G."/>
        </authorList>
    </citation>
    <scope>NUCLEOTIDE SEQUENCE</scope>
    <source>
        <strain evidence="2">IMI 504893</strain>
    </source>
</reference>
<accession>A0A9Q8T7F1</accession>
<dbReference type="KEGG" id="clup:CLUP02_16219"/>
<organism evidence="2 3">
    <name type="scientific">Colletotrichum lupini</name>
    <dbReference type="NCBI Taxonomy" id="145971"/>
    <lineage>
        <taxon>Eukaryota</taxon>
        <taxon>Fungi</taxon>
        <taxon>Dikarya</taxon>
        <taxon>Ascomycota</taxon>
        <taxon>Pezizomycotina</taxon>
        <taxon>Sordariomycetes</taxon>
        <taxon>Hypocreomycetidae</taxon>
        <taxon>Glomerellales</taxon>
        <taxon>Glomerellaceae</taxon>
        <taxon>Colletotrichum</taxon>
        <taxon>Colletotrichum acutatum species complex</taxon>
    </lineage>
</organism>
<dbReference type="GeneID" id="73350153"/>
<name>A0A9Q8T7F1_9PEZI</name>